<protein>
    <submittedName>
        <fullName evidence="2">Uncharacterized protein</fullName>
    </submittedName>
</protein>
<gene>
    <name evidence="2" type="ORF">PNAL_LOCUS6599</name>
</gene>
<dbReference type="AlphaFoldDB" id="A0A9W4HZA3"/>
<dbReference type="Proteomes" id="UP001153461">
    <property type="component" value="Unassembled WGS sequence"/>
</dbReference>
<dbReference type="OrthoDB" id="5360255at2759"/>
<evidence type="ECO:0000313" key="2">
    <source>
        <dbReference type="EMBL" id="CAG8169342.1"/>
    </source>
</evidence>
<sequence length="330" mass="35700">MKLSQVLFSLPLLGNMAFAAPAKYTAEESHAIDQSPFASGIAQAELEKRAGTCQNIARSIWFGKRLLVAGVSVTATSKTIKGICERHENKQCSLWVDDVKDTFDLIFILTSAVAGGVANLPDGTPVLNTNPADAPGSADVKRSLPRDDMLTNTMNAVKQHGWTFDSIESIPISTSENQARDDTPALISHHLMKNMRSANGTKSSDYEFHNFADGTSHTHVPLLKSDNATSTMTKRHDGAGVKVVFSRTDIAVSKDEYSGAPAAIASAWDEHAEAGNSDFYGFAEKRMANGEKKAVLYWRTIVEASGYGNNYERLDGCGKMGEYIGLYLGP</sequence>
<comment type="caution">
    <text evidence="2">The sequence shown here is derived from an EMBL/GenBank/DDBJ whole genome shotgun (WGS) entry which is preliminary data.</text>
</comment>
<feature type="signal peptide" evidence="1">
    <location>
        <begin position="1"/>
        <end position="19"/>
    </location>
</feature>
<feature type="chain" id="PRO_5040964618" evidence="1">
    <location>
        <begin position="20"/>
        <end position="330"/>
    </location>
</feature>
<name>A0A9W4HZA3_PENNA</name>
<organism evidence="2 3">
    <name type="scientific">Penicillium nalgiovense</name>
    <dbReference type="NCBI Taxonomy" id="60175"/>
    <lineage>
        <taxon>Eukaryota</taxon>
        <taxon>Fungi</taxon>
        <taxon>Dikarya</taxon>
        <taxon>Ascomycota</taxon>
        <taxon>Pezizomycotina</taxon>
        <taxon>Eurotiomycetes</taxon>
        <taxon>Eurotiomycetidae</taxon>
        <taxon>Eurotiales</taxon>
        <taxon>Aspergillaceae</taxon>
        <taxon>Penicillium</taxon>
    </lineage>
</organism>
<evidence type="ECO:0000256" key="1">
    <source>
        <dbReference type="SAM" id="SignalP"/>
    </source>
</evidence>
<proteinExistence type="predicted"/>
<keyword evidence="1" id="KW-0732">Signal</keyword>
<evidence type="ECO:0000313" key="3">
    <source>
        <dbReference type="Proteomes" id="UP001153461"/>
    </source>
</evidence>
<reference evidence="2" key="1">
    <citation type="submission" date="2021-07" db="EMBL/GenBank/DDBJ databases">
        <authorList>
            <person name="Branca A.L. A."/>
        </authorList>
    </citation>
    <scope>NUCLEOTIDE SEQUENCE</scope>
</reference>
<accession>A0A9W4HZA3</accession>
<dbReference type="EMBL" id="CAJVNV010000344">
    <property type="protein sequence ID" value="CAG8169342.1"/>
    <property type="molecule type" value="Genomic_DNA"/>
</dbReference>